<dbReference type="GO" id="GO:0006935">
    <property type="term" value="P:chemotaxis"/>
    <property type="evidence" value="ECO:0007669"/>
    <property type="project" value="UniProtKB-KW"/>
</dbReference>
<gene>
    <name evidence="11" type="ORF">HF964_03220</name>
</gene>
<dbReference type="PANTHER" id="PTHR32089:SF112">
    <property type="entry name" value="LYSOZYME-LIKE PROTEIN-RELATED"/>
    <property type="match status" value="1"/>
</dbReference>
<dbReference type="GO" id="GO:0005886">
    <property type="term" value="C:plasma membrane"/>
    <property type="evidence" value="ECO:0007669"/>
    <property type="project" value="UniProtKB-SubCell"/>
</dbReference>
<dbReference type="SUPFAM" id="SSF58104">
    <property type="entry name" value="Methyl-accepting chemotaxis protein (MCP) signaling domain"/>
    <property type="match status" value="1"/>
</dbReference>
<evidence type="ECO:0000256" key="2">
    <source>
        <dbReference type="ARBA" id="ARBA00022475"/>
    </source>
</evidence>
<dbReference type="PANTHER" id="PTHR32089">
    <property type="entry name" value="METHYL-ACCEPTING CHEMOTAXIS PROTEIN MCPB"/>
    <property type="match status" value="1"/>
</dbReference>
<accession>A0A7X6N393</accession>
<dbReference type="RefSeq" id="WP_168721620.1">
    <property type="nucleotide sequence ID" value="NZ_JAAXPN010000002.1"/>
</dbReference>
<dbReference type="AlphaFoldDB" id="A0A7X6N393"/>
<dbReference type="CDD" id="cd18774">
    <property type="entry name" value="PDC2_HK_sensor"/>
    <property type="match status" value="1"/>
</dbReference>
<comment type="subcellular location">
    <subcellularLocation>
        <location evidence="1">Cell membrane</location>
        <topology evidence="1">Multi-pass membrane protein</topology>
    </subcellularLocation>
</comment>
<evidence type="ECO:0000256" key="9">
    <source>
        <dbReference type="SAM" id="Phobius"/>
    </source>
</evidence>
<dbReference type="GO" id="GO:0007165">
    <property type="term" value="P:signal transduction"/>
    <property type="evidence" value="ECO:0007669"/>
    <property type="project" value="UniProtKB-KW"/>
</dbReference>
<dbReference type="Pfam" id="PF02743">
    <property type="entry name" value="dCache_1"/>
    <property type="match status" value="1"/>
</dbReference>
<evidence type="ECO:0000256" key="8">
    <source>
        <dbReference type="PROSITE-ProRule" id="PRU00284"/>
    </source>
</evidence>
<dbReference type="InterPro" id="IPR033479">
    <property type="entry name" value="dCache_1"/>
</dbReference>
<dbReference type="SMART" id="SM00283">
    <property type="entry name" value="MA"/>
    <property type="match status" value="1"/>
</dbReference>
<dbReference type="SUPFAM" id="SSF103190">
    <property type="entry name" value="Sensory domain-like"/>
    <property type="match status" value="1"/>
</dbReference>
<dbReference type="Proteomes" id="UP000549765">
    <property type="component" value="Unassembled WGS sequence"/>
</dbReference>
<sequence>MKKRHLQATPSNEKRSIGKFLTTGMIAISVIPVLLMVLASFLITTNLVNQRVESIERSAAKAITTSTSGLNENATAQINKLAKLHSVSGKKFDLNAIQTELNSIADNGNAYVLNLGFATSSGKMITTGQLPAGYDPRTRDWYKGAVQANGSVYLTPTYIDEVSGQAVTSASIQITNASGEVGVLEVDIPYASLQDLVKDLDVGRTGTSTIVANNGMVIASDGATKSLVYPVAKNMSNNPVFKAVAKAPKQRGFLKLNSHQVYFDKGDAGSKMWVIEQVSNHEIGLEQGLLVGISLFLVIIVSLVTTILSVYFVNLIRKILHRYTESFEQASQGKLLPIESNTDGFGGQKIANRIITPNPNGHEFNRLSNHYNDMIMAVGNLITDVQAESDHVATEASNMGELAKQTNAATEEVATTVTEIAQVAANQATETEHGVTTVQGLSKILDSVQKNISTMLDKADESAKLNHDNVEMTTTVQVNWQAQMEQLQELKTSMTQMATNVQEISTVIKVINDISQQTNLLALNASIEAASAGEAGKGFAVVATEIRKLAEQSKASTKDIQSIVAQIQGDAQVMVTKTDASVTGGQAQAGLLTDSLAATQAVFANNEALREQVAALVVAADEVSAIQAQALSSLESISSAAEESSAGTQEVSANAEEVSAMMDEFTNSVATLETSADHLNTLLHKFEIQK</sequence>
<proteinExistence type="predicted"/>
<keyword evidence="6 9" id="KW-0472">Membrane</keyword>
<keyword evidence="5 9" id="KW-1133">Transmembrane helix</keyword>
<dbReference type="EMBL" id="JAAXPN010000002">
    <property type="protein sequence ID" value="NKZ23819.1"/>
    <property type="molecule type" value="Genomic_DNA"/>
</dbReference>
<evidence type="ECO:0000256" key="5">
    <source>
        <dbReference type="ARBA" id="ARBA00022989"/>
    </source>
</evidence>
<evidence type="ECO:0000256" key="6">
    <source>
        <dbReference type="ARBA" id="ARBA00023136"/>
    </source>
</evidence>
<dbReference type="InterPro" id="IPR029151">
    <property type="entry name" value="Sensor-like_sf"/>
</dbReference>
<comment type="caution">
    <text evidence="11">The sequence shown here is derived from an EMBL/GenBank/DDBJ whole genome shotgun (WGS) entry which is preliminary data.</text>
</comment>
<evidence type="ECO:0000259" key="10">
    <source>
        <dbReference type="PROSITE" id="PS50111"/>
    </source>
</evidence>
<dbReference type="Pfam" id="PF00015">
    <property type="entry name" value="MCPsignal"/>
    <property type="match status" value="1"/>
</dbReference>
<organism evidence="11 12">
    <name type="scientific">Periweissella fabalis</name>
    <dbReference type="NCBI Taxonomy" id="1070421"/>
    <lineage>
        <taxon>Bacteria</taxon>
        <taxon>Bacillati</taxon>
        <taxon>Bacillota</taxon>
        <taxon>Bacilli</taxon>
        <taxon>Lactobacillales</taxon>
        <taxon>Lactobacillaceae</taxon>
        <taxon>Periweissella</taxon>
    </lineage>
</organism>
<dbReference type="Gene3D" id="3.30.450.20">
    <property type="entry name" value="PAS domain"/>
    <property type="match status" value="1"/>
</dbReference>
<feature type="domain" description="Methyl-accepting transducer" evidence="10">
    <location>
        <begin position="402"/>
        <end position="659"/>
    </location>
</feature>
<keyword evidence="2" id="KW-1003">Cell membrane</keyword>
<evidence type="ECO:0000256" key="4">
    <source>
        <dbReference type="ARBA" id="ARBA00022692"/>
    </source>
</evidence>
<evidence type="ECO:0000313" key="11">
    <source>
        <dbReference type="EMBL" id="NKZ23819.1"/>
    </source>
</evidence>
<evidence type="ECO:0000256" key="1">
    <source>
        <dbReference type="ARBA" id="ARBA00004651"/>
    </source>
</evidence>
<keyword evidence="4 9" id="KW-0812">Transmembrane</keyword>
<feature type="transmembrane region" description="Helical" evidence="9">
    <location>
        <begin position="20"/>
        <end position="43"/>
    </location>
</feature>
<evidence type="ECO:0000313" key="12">
    <source>
        <dbReference type="Proteomes" id="UP000549765"/>
    </source>
</evidence>
<evidence type="ECO:0000256" key="3">
    <source>
        <dbReference type="ARBA" id="ARBA00022500"/>
    </source>
</evidence>
<evidence type="ECO:0000256" key="7">
    <source>
        <dbReference type="ARBA" id="ARBA00023224"/>
    </source>
</evidence>
<name>A0A7X6N393_9LACO</name>
<dbReference type="CDD" id="cd12913">
    <property type="entry name" value="PDC1_MCP_like"/>
    <property type="match status" value="1"/>
</dbReference>
<keyword evidence="3" id="KW-0145">Chemotaxis</keyword>
<dbReference type="Gene3D" id="1.10.287.950">
    <property type="entry name" value="Methyl-accepting chemotaxis protein"/>
    <property type="match status" value="1"/>
</dbReference>
<keyword evidence="7 8" id="KW-0807">Transducer</keyword>
<dbReference type="InterPro" id="IPR004089">
    <property type="entry name" value="MCPsignal_dom"/>
</dbReference>
<dbReference type="PROSITE" id="PS50111">
    <property type="entry name" value="CHEMOTAXIS_TRANSDUC_2"/>
    <property type="match status" value="1"/>
</dbReference>
<feature type="transmembrane region" description="Helical" evidence="9">
    <location>
        <begin position="289"/>
        <end position="313"/>
    </location>
</feature>
<protein>
    <recommendedName>
        <fullName evidence="10">Methyl-accepting transducer domain-containing protein</fullName>
    </recommendedName>
</protein>
<reference evidence="11 12" key="1">
    <citation type="submission" date="2020-04" db="EMBL/GenBank/DDBJ databases">
        <title>MicrobeNet Type strains.</title>
        <authorList>
            <person name="Nicholson A.C."/>
        </authorList>
    </citation>
    <scope>NUCLEOTIDE SEQUENCE [LARGE SCALE GENOMIC DNA]</scope>
    <source>
        <strain evidence="11 12">CCUG 61472</strain>
    </source>
</reference>
<keyword evidence="12" id="KW-1185">Reference proteome</keyword>